<dbReference type="Gene3D" id="3.30.420.10">
    <property type="entry name" value="Ribonuclease H-like superfamily/Ribonuclease H"/>
    <property type="match status" value="1"/>
</dbReference>
<dbReference type="GO" id="GO:0006508">
    <property type="term" value="P:proteolysis"/>
    <property type="evidence" value="ECO:0007669"/>
    <property type="project" value="InterPro"/>
</dbReference>
<dbReference type="STRING" id="77166.U4UNH8"/>
<dbReference type="AlphaFoldDB" id="U4UNH8"/>
<dbReference type="InterPro" id="IPR005322">
    <property type="entry name" value="Peptidase_C69"/>
</dbReference>
<dbReference type="OrthoDB" id="5175656at2759"/>
<dbReference type="Proteomes" id="UP000030742">
    <property type="component" value="Unassembled WGS sequence"/>
</dbReference>
<evidence type="ECO:0000313" key="2">
    <source>
        <dbReference type="EMBL" id="ERL91706.1"/>
    </source>
</evidence>
<evidence type="ECO:0000313" key="3">
    <source>
        <dbReference type="Proteomes" id="UP000030742"/>
    </source>
</evidence>
<dbReference type="GO" id="GO:0016805">
    <property type="term" value="F:dipeptidase activity"/>
    <property type="evidence" value="ECO:0007669"/>
    <property type="project" value="InterPro"/>
</dbReference>
<dbReference type="GO" id="GO:0070004">
    <property type="term" value="F:cysteine-type exopeptidase activity"/>
    <property type="evidence" value="ECO:0007669"/>
    <property type="project" value="InterPro"/>
</dbReference>
<dbReference type="PANTHER" id="PTHR12994">
    <property type="entry name" value="SECERNIN"/>
    <property type="match status" value="1"/>
</dbReference>
<dbReference type="InterPro" id="IPR036397">
    <property type="entry name" value="RNaseH_sf"/>
</dbReference>
<organism evidence="2 3">
    <name type="scientific">Dendroctonus ponderosae</name>
    <name type="common">Mountain pine beetle</name>
    <dbReference type="NCBI Taxonomy" id="77166"/>
    <lineage>
        <taxon>Eukaryota</taxon>
        <taxon>Metazoa</taxon>
        <taxon>Ecdysozoa</taxon>
        <taxon>Arthropoda</taxon>
        <taxon>Hexapoda</taxon>
        <taxon>Insecta</taxon>
        <taxon>Pterygota</taxon>
        <taxon>Neoptera</taxon>
        <taxon>Endopterygota</taxon>
        <taxon>Coleoptera</taxon>
        <taxon>Polyphaga</taxon>
        <taxon>Cucujiformia</taxon>
        <taxon>Curculionidae</taxon>
        <taxon>Scolytinae</taxon>
        <taxon>Dendroctonus</taxon>
    </lineage>
</organism>
<name>U4UNH8_DENPD</name>
<dbReference type="Gene3D" id="3.60.60.10">
    <property type="entry name" value="Penicillin V Acylase, Chain A"/>
    <property type="match status" value="1"/>
</dbReference>
<dbReference type="GO" id="GO:0003676">
    <property type="term" value="F:nucleic acid binding"/>
    <property type="evidence" value="ECO:0007669"/>
    <property type="project" value="InterPro"/>
</dbReference>
<dbReference type="Pfam" id="PF03577">
    <property type="entry name" value="Peptidase_C69"/>
    <property type="match status" value="1"/>
</dbReference>
<dbReference type="PANTHER" id="PTHR12994:SF17">
    <property type="entry name" value="LD30995P"/>
    <property type="match status" value="1"/>
</dbReference>
<dbReference type="EMBL" id="KB632297">
    <property type="protein sequence ID" value="ERL91706.1"/>
    <property type="molecule type" value="Genomic_DNA"/>
</dbReference>
<accession>U4UNH8</accession>
<sequence length="523" mass="60083">MVSQWKVRTLNKEKLHPYHYRPVQDLLEEDPLSRMSFCRFMLNADMEDTTSLNIRQNLIFEHDGCPAHYRQTVREYPDQRFPNWWMRRGGPISWPASPDLTPLDFRVWSRMHVVMEAMDLRKSERKTYHTMVRRHKKGGRTSMDENCPEYSKMERTKGGLCPILDKERLEEEEELQMPLLHCTYIKVDSVEKTKAVILSKPNWMWGAEMGANECGVAIGNEAIWTNDNEGDSDPIVKRLLGMDLVRLGLERSSNADNALEVITKLLEKYGQGGPCSNTDQGFVYHNSYLIADPSCAWVLETCGKHWAAEKVTSGYRNISNILTITTKIDRKSDGLEEYVISKGLWDGKEEFNFSQVFSGEKKPGDARFDAGRRLLDRYSACKTFSESDMFKVLRNKESGICRGCEDAFPTAGSQVSTLSAAVPSIHWFTATPDPSRSVFKPFIFTKNAVISKHTICPDKNNPHTLYLLYTKAKDKEVESVLHNMESDCEYEVDKVITTVGEDLSEFDELFKDCVETEIKFYRQ</sequence>
<protein>
    <recommendedName>
        <fullName evidence="4">Secernin-3</fullName>
    </recommendedName>
</protein>
<gene>
    <name evidence="2" type="ORF">D910_09033</name>
</gene>
<evidence type="ECO:0008006" key="4">
    <source>
        <dbReference type="Google" id="ProtNLM"/>
    </source>
</evidence>
<proteinExistence type="inferred from homology"/>
<evidence type="ECO:0000256" key="1">
    <source>
        <dbReference type="ARBA" id="ARBA00005705"/>
    </source>
</evidence>
<reference evidence="2 3" key="1">
    <citation type="journal article" date="2013" name="Genome Biol.">
        <title>Draft genome of the mountain pine beetle, Dendroctonus ponderosae Hopkins, a major forest pest.</title>
        <authorList>
            <person name="Keeling C.I."/>
            <person name="Yuen M.M."/>
            <person name="Liao N.Y."/>
            <person name="Docking T.R."/>
            <person name="Chan S.K."/>
            <person name="Taylor G.A."/>
            <person name="Palmquist D.L."/>
            <person name="Jackman S.D."/>
            <person name="Nguyen A."/>
            <person name="Li M."/>
            <person name="Henderson H."/>
            <person name="Janes J.K."/>
            <person name="Zhao Y."/>
            <person name="Pandoh P."/>
            <person name="Moore R."/>
            <person name="Sperling F.A."/>
            <person name="Huber D.P."/>
            <person name="Birol I."/>
            <person name="Jones S.J."/>
            <person name="Bohlmann J."/>
        </authorList>
    </citation>
    <scope>NUCLEOTIDE SEQUENCE</scope>
</reference>
<comment type="similarity">
    <text evidence="1">Belongs to the peptidase C69 family. Secernin subfamily.</text>
</comment>